<dbReference type="InterPro" id="IPR020422">
    <property type="entry name" value="TYR_PHOSPHATASE_DUAL_dom"/>
</dbReference>
<dbReference type="PROSITE" id="PS00383">
    <property type="entry name" value="TYR_PHOSPHATASE_1"/>
    <property type="match status" value="1"/>
</dbReference>
<dbReference type="GO" id="GO:0005737">
    <property type="term" value="C:cytoplasm"/>
    <property type="evidence" value="ECO:0007669"/>
    <property type="project" value="TreeGrafter"/>
</dbReference>
<keyword evidence="3" id="KW-0378">Hydrolase</keyword>
<comment type="caution">
    <text evidence="7">The sequence shown here is derived from an EMBL/GenBank/DDBJ whole genome shotgun (WGS) entry which is preliminary data.</text>
</comment>
<keyword evidence="4" id="KW-0904">Protein phosphatase</keyword>
<dbReference type="GO" id="GO:0033550">
    <property type="term" value="F:MAP kinase tyrosine phosphatase activity"/>
    <property type="evidence" value="ECO:0007669"/>
    <property type="project" value="TreeGrafter"/>
</dbReference>
<dbReference type="InterPro" id="IPR000387">
    <property type="entry name" value="Tyr_Pase_dom"/>
</dbReference>
<dbReference type="Pfam" id="PF00782">
    <property type="entry name" value="DSPc"/>
    <property type="match status" value="1"/>
</dbReference>
<evidence type="ECO:0000256" key="2">
    <source>
        <dbReference type="ARBA" id="ARBA00013064"/>
    </source>
</evidence>
<name>A0A7J6TAK0_PEROL</name>
<dbReference type="GO" id="GO:0043409">
    <property type="term" value="P:negative regulation of MAPK cascade"/>
    <property type="evidence" value="ECO:0007669"/>
    <property type="project" value="TreeGrafter"/>
</dbReference>
<dbReference type="AlphaFoldDB" id="A0A7J6TAK0"/>
<dbReference type="SMART" id="SM00195">
    <property type="entry name" value="DSPc"/>
    <property type="match status" value="1"/>
</dbReference>
<evidence type="ECO:0000256" key="1">
    <source>
        <dbReference type="ARBA" id="ARBA00008601"/>
    </source>
</evidence>
<feature type="domain" description="Tyrosine specific protein phosphatases" evidence="6">
    <location>
        <begin position="517"/>
        <end position="565"/>
    </location>
</feature>
<evidence type="ECO:0000256" key="4">
    <source>
        <dbReference type="ARBA" id="ARBA00022912"/>
    </source>
</evidence>
<dbReference type="GO" id="GO:0008330">
    <property type="term" value="F:protein tyrosine/threonine phosphatase activity"/>
    <property type="evidence" value="ECO:0007669"/>
    <property type="project" value="TreeGrafter"/>
</dbReference>
<organism evidence="7 8">
    <name type="scientific">Perkinsus olseni</name>
    <name type="common">Perkinsus atlanticus</name>
    <dbReference type="NCBI Taxonomy" id="32597"/>
    <lineage>
        <taxon>Eukaryota</taxon>
        <taxon>Sar</taxon>
        <taxon>Alveolata</taxon>
        <taxon>Perkinsozoa</taxon>
        <taxon>Perkinsea</taxon>
        <taxon>Perkinsida</taxon>
        <taxon>Perkinsidae</taxon>
        <taxon>Perkinsus</taxon>
    </lineage>
</organism>
<dbReference type="InterPro" id="IPR000340">
    <property type="entry name" value="Dual-sp_phosphatase_cat-dom"/>
</dbReference>
<reference evidence="7 8" key="1">
    <citation type="submission" date="2020-04" db="EMBL/GenBank/DDBJ databases">
        <title>Perkinsus olseni comparative genomics.</title>
        <authorList>
            <person name="Bogema D.R."/>
        </authorList>
    </citation>
    <scope>NUCLEOTIDE SEQUENCE [LARGE SCALE GENOMIC DNA]</scope>
    <source>
        <strain evidence="7 8">ATCC PRA-207</strain>
    </source>
</reference>
<dbReference type="PROSITE" id="PS50054">
    <property type="entry name" value="TYR_PHOSPHATASE_DUAL"/>
    <property type="match status" value="1"/>
</dbReference>
<evidence type="ECO:0000259" key="6">
    <source>
        <dbReference type="PROSITE" id="PS50056"/>
    </source>
</evidence>
<dbReference type="PANTHER" id="PTHR10159">
    <property type="entry name" value="DUAL SPECIFICITY PROTEIN PHOSPHATASE"/>
    <property type="match status" value="1"/>
</dbReference>
<dbReference type="InterPro" id="IPR029021">
    <property type="entry name" value="Prot-tyrosine_phosphatase-like"/>
</dbReference>
<evidence type="ECO:0000313" key="7">
    <source>
        <dbReference type="EMBL" id="KAF4741802.1"/>
    </source>
</evidence>
<dbReference type="EC" id="3.1.3.48" evidence="2"/>
<dbReference type="SUPFAM" id="SSF52799">
    <property type="entry name" value="(Phosphotyrosine protein) phosphatases II"/>
    <property type="match status" value="1"/>
</dbReference>
<gene>
    <name evidence="7" type="ORF">FOZ63_026371</name>
</gene>
<dbReference type="PROSITE" id="PS50056">
    <property type="entry name" value="TYR_PHOSPHATASE_2"/>
    <property type="match status" value="1"/>
</dbReference>
<dbReference type="CDD" id="cd14498">
    <property type="entry name" value="DSP"/>
    <property type="match status" value="1"/>
</dbReference>
<keyword evidence="8" id="KW-1185">Reference proteome</keyword>
<dbReference type="PANTHER" id="PTHR10159:SF519">
    <property type="entry name" value="DUAL SPECIFICITY PROTEIN PHOSPHATASE MPK3"/>
    <property type="match status" value="1"/>
</dbReference>
<dbReference type="GO" id="GO:0017017">
    <property type="term" value="F:MAP kinase tyrosine/serine/threonine phosphatase activity"/>
    <property type="evidence" value="ECO:0007669"/>
    <property type="project" value="TreeGrafter"/>
</dbReference>
<dbReference type="Proteomes" id="UP000553632">
    <property type="component" value="Unassembled WGS sequence"/>
</dbReference>
<feature type="domain" description="Tyrosine-protein phosphatase" evidence="5">
    <location>
        <begin position="440"/>
        <end position="584"/>
    </location>
</feature>
<dbReference type="InterPro" id="IPR016130">
    <property type="entry name" value="Tyr_Pase_AS"/>
</dbReference>
<evidence type="ECO:0000313" key="8">
    <source>
        <dbReference type="Proteomes" id="UP000553632"/>
    </source>
</evidence>
<evidence type="ECO:0000259" key="5">
    <source>
        <dbReference type="PROSITE" id="PS50054"/>
    </source>
</evidence>
<protein>
    <recommendedName>
        <fullName evidence="2">protein-tyrosine-phosphatase</fullName>
        <ecNumber evidence="2">3.1.3.48</ecNumber>
    </recommendedName>
</protein>
<dbReference type="EMBL" id="JABANO010012444">
    <property type="protein sequence ID" value="KAF4741802.1"/>
    <property type="molecule type" value="Genomic_DNA"/>
</dbReference>
<sequence length="735" mass="82287">MVETLFLLNGFRITVDLSIITSHTSWRLFRYDPRTEPLWLARLAILSSWQEQYEAPCDLLACVWEYLSLSPTVRFLSEEVRVHRQDQPIRDIAGDGEALYVLSEASDTVRVVAPWGLFDTPSLGGIILAIAASESTVGRLFVLREDRSILVVEVFESASFTVLGEAIGVSPVRCERRHFAVVHRMPALAWFSTSSSIGILQLGCVGEAYLSICLTLPERSQFCGIFAVRAGRSSNEVFVFSVEGGSVLRQYSADLRNTTSLTAMRSWRLPVSSYVKGIFSVQVTNVAGRFMLVLGALGRVVVLDSEKEIVGIWENYRCYSAYHLVKYIVVEGKFIYFSCLNAKPYHKVYKQKMITNAIERGRESNARALRLPRVVMFLVAGRSMLHTGDGVREMMADCKVVSAAPTVLMAAVSSSELDKHYSFFEALYHDQACHLHAVSDDNDPILRRLYVGSKEAATDKRLLMHYNITHIVIAHPQLPAKYEGRLKYYRVNMRDLPDYNLLDDLPGALGFIDGALNGNEHNRVLVHCSKGVSRSSSIAIAYVMFLRGLTFSEAFSMVEAQRPHVYPNLGFQAQLTELQKYLGSEQNPGNRKVVERACALCTIDVIKSIKSRIRDGLAEVDHKVDAILDDNLLLQRAVMWKRLGLFFENLHKYRVVVEDEELINDAAKAAKQLESLGTVFASSIEGVRYAKAVADEIRGWMGICEQAINAHRLMDAQQGDDVRGLCVGLAFYGGY</sequence>
<comment type="similarity">
    <text evidence="1">Belongs to the protein-tyrosine phosphatase family. Non-receptor class dual specificity subfamily.</text>
</comment>
<dbReference type="Gene3D" id="3.90.190.10">
    <property type="entry name" value="Protein tyrosine phosphatase superfamily"/>
    <property type="match status" value="1"/>
</dbReference>
<accession>A0A7J6TAK0</accession>
<proteinExistence type="inferred from homology"/>
<evidence type="ECO:0000256" key="3">
    <source>
        <dbReference type="ARBA" id="ARBA00022801"/>
    </source>
</evidence>